<gene>
    <name evidence="3" type="ORF">OQZ29_02120</name>
</gene>
<dbReference type="PANTHER" id="PTHR33446">
    <property type="entry name" value="PROTEIN TONB-RELATED"/>
    <property type="match status" value="1"/>
</dbReference>
<dbReference type="PANTHER" id="PTHR33446:SF2">
    <property type="entry name" value="PROTEIN TONB"/>
    <property type="match status" value="1"/>
</dbReference>
<evidence type="ECO:0000256" key="1">
    <source>
        <dbReference type="SAM" id="SignalP"/>
    </source>
</evidence>
<evidence type="ECO:0000259" key="2">
    <source>
        <dbReference type="PROSITE" id="PS52015"/>
    </source>
</evidence>
<reference evidence="3" key="1">
    <citation type="submission" date="2022-11" db="EMBL/GenBank/DDBJ databases">
        <authorList>
            <person name="Graham C."/>
            <person name="Newman J.D."/>
        </authorList>
    </citation>
    <scope>NUCLEOTIDE SEQUENCE</scope>
    <source>
        <strain evidence="3">DSM 19486</strain>
    </source>
</reference>
<dbReference type="GO" id="GO:0055085">
    <property type="term" value="P:transmembrane transport"/>
    <property type="evidence" value="ECO:0007669"/>
    <property type="project" value="InterPro"/>
</dbReference>
<dbReference type="PROSITE" id="PS52015">
    <property type="entry name" value="TONB_CTD"/>
    <property type="match status" value="1"/>
</dbReference>
<dbReference type="InterPro" id="IPR037682">
    <property type="entry name" value="TonB_C"/>
</dbReference>
<dbReference type="AlphaFoldDB" id="A0A9X3I8I5"/>
<dbReference type="Proteomes" id="UP001142592">
    <property type="component" value="Unassembled WGS sequence"/>
</dbReference>
<keyword evidence="1" id="KW-0732">Signal</keyword>
<proteinExistence type="predicted"/>
<sequence>MNRTFSILVLLSFSFIAGAQELKKITKRSGTNYFAIKETYTVLKSTPEIKQGDYQQVAGRSVLKGQYDHGARTGVWEAFNQTDLEQKIDFSNQEVLFAKPSKMFKKAFILTQTENKEIETTLRPLFVGGDALFSSLLGHNIRYPAEAIEKHIQGTAILSAIITIDGKMVERKIVNGPGYGINEEALRVINLIPNDWIPLKVDEKPVNTRIELEVNFSLSR</sequence>
<organism evidence="3 4">
    <name type="scientific">Pedobacter agri</name>
    <dbReference type="NCBI Taxonomy" id="454586"/>
    <lineage>
        <taxon>Bacteria</taxon>
        <taxon>Pseudomonadati</taxon>
        <taxon>Bacteroidota</taxon>
        <taxon>Sphingobacteriia</taxon>
        <taxon>Sphingobacteriales</taxon>
        <taxon>Sphingobacteriaceae</taxon>
        <taxon>Pedobacter</taxon>
    </lineage>
</organism>
<keyword evidence="4" id="KW-1185">Reference proteome</keyword>
<evidence type="ECO:0000313" key="4">
    <source>
        <dbReference type="Proteomes" id="UP001142592"/>
    </source>
</evidence>
<dbReference type="GO" id="GO:0098797">
    <property type="term" value="C:plasma membrane protein complex"/>
    <property type="evidence" value="ECO:0007669"/>
    <property type="project" value="TreeGrafter"/>
</dbReference>
<dbReference type="EMBL" id="JAPJUH010000001">
    <property type="protein sequence ID" value="MCX3263518.1"/>
    <property type="molecule type" value="Genomic_DNA"/>
</dbReference>
<evidence type="ECO:0000313" key="3">
    <source>
        <dbReference type="EMBL" id="MCX3263518.1"/>
    </source>
</evidence>
<name>A0A9X3I8I5_9SPHI</name>
<dbReference type="SUPFAM" id="SSF74653">
    <property type="entry name" value="TolA/TonB C-terminal domain"/>
    <property type="match status" value="1"/>
</dbReference>
<dbReference type="Pfam" id="PF03544">
    <property type="entry name" value="TonB_C"/>
    <property type="match status" value="1"/>
</dbReference>
<protein>
    <submittedName>
        <fullName evidence="3">Energy transducer TonB</fullName>
    </submittedName>
</protein>
<feature type="signal peptide" evidence="1">
    <location>
        <begin position="1"/>
        <end position="19"/>
    </location>
</feature>
<accession>A0A9X3I8I5</accession>
<dbReference type="InterPro" id="IPR051045">
    <property type="entry name" value="TonB-dependent_transducer"/>
</dbReference>
<comment type="caution">
    <text evidence="3">The sequence shown here is derived from an EMBL/GenBank/DDBJ whole genome shotgun (WGS) entry which is preliminary data.</text>
</comment>
<dbReference type="Gene3D" id="3.30.1150.10">
    <property type="match status" value="1"/>
</dbReference>
<feature type="domain" description="TonB C-terminal" evidence="2">
    <location>
        <begin position="128"/>
        <end position="220"/>
    </location>
</feature>
<dbReference type="RefSeq" id="WP_124913382.1">
    <property type="nucleotide sequence ID" value="NZ_JAPJUH010000001.1"/>
</dbReference>
<dbReference type="GO" id="GO:0031992">
    <property type="term" value="F:energy transducer activity"/>
    <property type="evidence" value="ECO:0007669"/>
    <property type="project" value="TreeGrafter"/>
</dbReference>
<feature type="chain" id="PRO_5040831066" evidence="1">
    <location>
        <begin position="20"/>
        <end position="220"/>
    </location>
</feature>